<dbReference type="GO" id="GO:0004197">
    <property type="term" value="F:cysteine-type endopeptidase activity"/>
    <property type="evidence" value="ECO:0007669"/>
    <property type="project" value="InterPro"/>
</dbReference>
<dbReference type="InterPro" id="IPR005314">
    <property type="entry name" value="Peptidase_C50"/>
</dbReference>
<dbReference type="GO" id="GO:0072686">
    <property type="term" value="C:mitotic spindle"/>
    <property type="evidence" value="ECO:0007669"/>
    <property type="project" value="TreeGrafter"/>
</dbReference>
<dbReference type="Pfam" id="PF03959">
    <property type="entry name" value="FSH1"/>
    <property type="match status" value="1"/>
</dbReference>
<reference evidence="7" key="1">
    <citation type="submission" date="2020-11" db="EMBL/GenBank/DDBJ databases">
        <authorList>
            <person name="Tran Van P."/>
        </authorList>
    </citation>
    <scope>NUCLEOTIDE SEQUENCE</scope>
</reference>
<dbReference type="OrthoDB" id="414698at2759"/>
<dbReference type="InterPro" id="IPR030397">
    <property type="entry name" value="SEPARIN_core_dom"/>
</dbReference>
<evidence type="ECO:0000259" key="6">
    <source>
        <dbReference type="PROSITE" id="PS51700"/>
    </source>
</evidence>
<dbReference type="GO" id="GO:0006508">
    <property type="term" value="P:proteolysis"/>
    <property type="evidence" value="ECO:0007669"/>
    <property type="project" value="InterPro"/>
</dbReference>
<dbReference type="GO" id="GO:0005737">
    <property type="term" value="C:cytoplasm"/>
    <property type="evidence" value="ECO:0007669"/>
    <property type="project" value="TreeGrafter"/>
</dbReference>
<comment type="similarity">
    <text evidence="2">Belongs to the LovG family.</text>
</comment>
<evidence type="ECO:0000313" key="7">
    <source>
        <dbReference type="EMBL" id="CAD7277767.1"/>
    </source>
</evidence>
<evidence type="ECO:0000256" key="2">
    <source>
        <dbReference type="ARBA" id="ARBA00005863"/>
    </source>
</evidence>
<evidence type="ECO:0000256" key="5">
    <source>
        <dbReference type="ARBA" id="ARBA00022829"/>
    </source>
</evidence>
<dbReference type="Pfam" id="PF03568">
    <property type="entry name" value="Separin_C"/>
    <property type="match status" value="1"/>
</dbReference>
<dbReference type="PROSITE" id="PS51700">
    <property type="entry name" value="SEPARIN"/>
    <property type="match status" value="1"/>
</dbReference>
<keyword evidence="8" id="KW-1185">Reference proteome</keyword>
<evidence type="ECO:0000313" key="8">
    <source>
        <dbReference type="Proteomes" id="UP000678499"/>
    </source>
</evidence>
<dbReference type="PANTHER" id="PTHR12792">
    <property type="entry name" value="EXTRA SPINDLE POLES 1-RELATED"/>
    <property type="match status" value="1"/>
</dbReference>
<dbReference type="Gene3D" id="3.40.50.1820">
    <property type="entry name" value="alpha/beta hydrolase"/>
    <property type="match status" value="1"/>
</dbReference>
<evidence type="ECO:0000256" key="1">
    <source>
        <dbReference type="ARBA" id="ARBA00000451"/>
    </source>
</evidence>
<dbReference type="EC" id="3.4.22.49" evidence="3"/>
<accession>A0A7R9BNH0</accession>
<dbReference type="SUPFAM" id="SSF53474">
    <property type="entry name" value="alpha/beta-Hydrolases"/>
    <property type="match status" value="1"/>
</dbReference>
<dbReference type="EMBL" id="OA883039">
    <property type="protein sequence ID" value="CAD7277767.1"/>
    <property type="molecule type" value="Genomic_DNA"/>
</dbReference>
<evidence type="ECO:0000256" key="3">
    <source>
        <dbReference type="ARBA" id="ARBA00012489"/>
    </source>
</evidence>
<proteinExistence type="inferred from homology"/>
<dbReference type="GO" id="GO:0051307">
    <property type="term" value="P:meiotic chromosome separation"/>
    <property type="evidence" value="ECO:0007669"/>
    <property type="project" value="TreeGrafter"/>
</dbReference>
<dbReference type="AlphaFoldDB" id="A0A7R9BNH0"/>
<dbReference type="InterPro" id="IPR005645">
    <property type="entry name" value="FSH-like_dom"/>
</dbReference>
<dbReference type="EMBL" id="CAJPEX010001002">
    <property type="protein sequence ID" value="CAG0917919.1"/>
    <property type="molecule type" value="Genomic_DNA"/>
</dbReference>
<organism evidence="7">
    <name type="scientific">Notodromas monacha</name>
    <dbReference type="NCBI Taxonomy" id="399045"/>
    <lineage>
        <taxon>Eukaryota</taxon>
        <taxon>Metazoa</taxon>
        <taxon>Ecdysozoa</taxon>
        <taxon>Arthropoda</taxon>
        <taxon>Crustacea</taxon>
        <taxon>Oligostraca</taxon>
        <taxon>Ostracoda</taxon>
        <taxon>Podocopa</taxon>
        <taxon>Podocopida</taxon>
        <taxon>Cypridocopina</taxon>
        <taxon>Cypridoidea</taxon>
        <taxon>Cyprididae</taxon>
        <taxon>Notodromas</taxon>
    </lineage>
</organism>
<feature type="domain" description="Peptidase C50" evidence="6">
    <location>
        <begin position="419"/>
        <end position="514"/>
    </location>
</feature>
<gene>
    <name evidence="7" type="ORF">NMOB1V02_LOCUS5491</name>
</gene>
<dbReference type="FunFam" id="3.40.50.1820:FF:000073">
    <property type="entry name" value="esterase OVCA2 isoform X6"/>
    <property type="match status" value="1"/>
</dbReference>
<evidence type="ECO:0000256" key="4">
    <source>
        <dbReference type="ARBA" id="ARBA00022801"/>
    </source>
</evidence>
<dbReference type="Proteomes" id="UP000678499">
    <property type="component" value="Unassembled WGS sequence"/>
</dbReference>
<comment type="catalytic activity">
    <reaction evidence="1">
        <text>All bonds known to be hydrolyzed by this endopeptidase have arginine in P1 and an acidic residue in P4. P6 is often occupied by an acidic residue or by a hydroxy-amino-acid residue, the phosphorylation of which enhances cleavage.</text>
        <dbReference type="EC" id="3.4.22.49"/>
    </reaction>
</comment>
<dbReference type="InterPro" id="IPR029058">
    <property type="entry name" value="AB_hydrolase_fold"/>
</dbReference>
<protein>
    <recommendedName>
        <fullName evidence="3">separase</fullName>
        <ecNumber evidence="3">3.4.22.49</ecNumber>
    </recommendedName>
</protein>
<name>A0A7R9BNH0_9CRUS</name>
<keyword evidence="4" id="KW-0378">Hydrolase</keyword>
<dbReference type="PANTHER" id="PTHR12792:SF0">
    <property type="entry name" value="SEPARIN"/>
    <property type="match status" value="1"/>
</dbReference>
<dbReference type="GO" id="GO:0005634">
    <property type="term" value="C:nucleus"/>
    <property type="evidence" value="ECO:0007669"/>
    <property type="project" value="InterPro"/>
</dbReference>
<keyword evidence="5" id="KW-0159">Chromosome partition</keyword>
<sequence length="813" mass="91854">MESIFDDSRNLDMDGIMQELLEGEMSGVSAVMARILAGKLFMDGRFPEAVDLLAGTVGWFFELNNQLQNEEAAFGMKDASIKDNWLFGENYKPLRQLPRKSLVPLMKQKLPPSWTVVIVGATAADESECVLMQHDLEARNEDQRGVGTALLARINKDGPSLMVPVRRPMDTSCALHSLIPVDPWKDSTKCEHCWNGYKSLGKIKKDFQILLGDETSKKEKSSETLQMAENRASNLVLKMKWYWLHDVACAILRGLPLINGSPEQFLKLRSAVLTDLEKFISEEYPEVQFRDEALLCIAHLLLELQCARKPSRSDGLILAIRDVILSYNYRDFNDSECYAVAEKIQLQIRTDEMPESEFLLKQTYQRGPVIFVLDKDYEGLPWESLTDLLYHPVTRAPSISYIVRELEKRSVDGVPRLDLNKLYYLLNPGNDLPKTMNRLKSIVEHNPRWKGCIGTEPKADCIVRALESMDIYAYFGHGNGQQYLRQEVLEKAKSRALIMLFGCASCAISPEGPLLEPFGIAYSYLCIGSIGVMGMLYPVTDKDCDEIAKHIFRTFLGVNSETGKPYYDMDFADIVANVRRIAICNNVRTRFSFQVFCLHGYRQTKETFREKTGAFRKLFKKKIEFFFMNAPHSVSQGLEAGDSTEQLGWYFNKEDFFKSSEPSDRCLGFDASLQAVTSFVADNGPFDGIVGFSQGAAFLGILCRLQEKRGTLNDPYYCTLEFSFGFAVFFSGFKSLCGPHAHYYTGDKIQLPTLHCYGTEDKIVAYEKSVELADQFQSPVLVSFPGGHFVPGNSLVKAMFVEFFSKRALSAEA</sequence>